<dbReference type="PANTHER" id="PTHR48475">
    <property type="entry name" value="RIBONUCLEASE H"/>
    <property type="match status" value="1"/>
</dbReference>
<organism evidence="1 2">
    <name type="scientific">Lithospermum erythrorhizon</name>
    <name type="common">Purple gromwell</name>
    <name type="synonym">Lithospermum officinale var. erythrorhizon</name>
    <dbReference type="NCBI Taxonomy" id="34254"/>
    <lineage>
        <taxon>Eukaryota</taxon>
        <taxon>Viridiplantae</taxon>
        <taxon>Streptophyta</taxon>
        <taxon>Embryophyta</taxon>
        <taxon>Tracheophyta</taxon>
        <taxon>Spermatophyta</taxon>
        <taxon>Magnoliopsida</taxon>
        <taxon>eudicotyledons</taxon>
        <taxon>Gunneridae</taxon>
        <taxon>Pentapetalae</taxon>
        <taxon>asterids</taxon>
        <taxon>lamiids</taxon>
        <taxon>Boraginales</taxon>
        <taxon>Boraginaceae</taxon>
        <taxon>Boraginoideae</taxon>
        <taxon>Lithospermeae</taxon>
        <taxon>Lithospermum</taxon>
    </lineage>
</organism>
<gene>
    <name evidence="1" type="ORF">LIER_15458</name>
</gene>
<name>A0AAV3Q5E0_LITER</name>
<evidence type="ECO:0000313" key="1">
    <source>
        <dbReference type="EMBL" id="GAA0158428.1"/>
    </source>
</evidence>
<sequence length="97" mass="11152">MVVRTTPNPITGATPFSLVYVFDALLLVDIYADTARVIKYDDQANEQCLRLNLGLLEGRRAVVVDKMTKYKRKVAAYYNKSVRSRQFLVRDLVLRAR</sequence>
<accession>A0AAV3Q5E0</accession>
<dbReference type="EMBL" id="BAABME010003346">
    <property type="protein sequence ID" value="GAA0158428.1"/>
    <property type="molecule type" value="Genomic_DNA"/>
</dbReference>
<dbReference type="PANTHER" id="PTHR48475:SF2">
    <property type="entry name" value="RIBONUCLEASE H"/>
    <property type="match status" value="1"/>
</dbReference>
<evidence type="ECO:0000313" key="2">
    <source>
        <dbReference type="Proteomes" id="UP001454036"/>
    </source>
</evidence>
<dbReference type="Proteomes" id="UP001454036">
    <property type="component" value="Unassembled WGS sequence"/>
</dbReference>
<reference evidence="1 2" key="1">
    <citation type="submission" date="2024-01" db="EMBL/GenBank/DDBJ databases">
        <title>The complete chloroplast genome sequence of Lithospermum erythrorhizon: insights into the phylogenetic relationship among Boraginaceae species and the maternal lineages of purple gromwells.</title>
        <authorList>
            <person name="Okada T."/>
            <person name="Watanabe K."/>
        </authorList>
    </citation>
    <scope>NUCLEOTIDE SEQUENCE [LARGE SCALE GENOMIC DNA]</scope>
</reference>
<comment type="caution">
    <text evidence="1">The sequence shown here is derived from an EMBL/GenBank/DDBJ whole genome shotgun (WGS) entry which is preliminary data.</text>
</comment>
<keyword evidence="2" id="KW-1185">Reference proteome</keyword>
<protein>
    <submittedName>
        <fullName evidence="1">Uncharacterized protein</fullName>
    </submittedName>
</protein>
<dbReference type="AlphaFoldDB" id="A0AAV3Q5E0"/>
<proteinExistence type="predicted"/>